<dbReference type="STRING" id="1120980.GCA_000745955_00119"/>
<protein>
    <submittedName>
        <fullName evidence="2">Uncharacterized protein</fullName>
    </submittedName>
</protein>
<proteinExistence type="predicted"/>
<accession>A0A376BTZ5</accession>
<dbReference type="OrthoDB" id="8613581at2"/>
<dbReference type="Proteomes" id="UP000254209">
    <property type="component" value="Unassembled WGS sequence"/>
</dbReference>
<evidence type="ECO:0000313" key="3">
    <source>
        <dbReference type="Proteomes" id="UP000254209"/>
    </source>
</evidence>
<evidence type="ECO:0000313" key="2">
    <source>
        <dbReference type="EMBL" id="SSY80308.1"/>
    </source>
</evidence>
<reference evidence="2 3" key="1">
    <citation type="submission" date="2018-06" db="EMBL/GenBank/DDBJ databases">
        <authorList>
            <consortium name="Pathogen Informatics"/>
            <person name="Doyle S."/>
        </authorList>
    </citation>
    <scope>NUCLEOTIDE SEQUENCE [LARGE SCALE GENOMIC DNA]</scope>
    <source>
        <strain evidence="2 3">NCTC10283</strain>
    </source>
</reference>
<dbReference type="EMBL" id="UFSO01000003">
    <property type="protein sequence ID" value="SSY80308.1"/>
    <property type="molecule type" value="Genomic_DNA"/>
</dbReference>
<feature type="region of interest" description="Disordered" evidence="1">
    <location>
        <begin position="1"/>
        <end position="94"/>
    </location>
</feature>
<sequence length="94" mass="10084">MKLIKPFRGVPNGAFYPVDYAKGDDCPKELEDAAREAGALPNKESKRNQAEPPKSPANDDNPPKQDDGEQSSNGENGDTPDGEQPNDGVNSEQS</sequence>
<keyword evidence="3" id="KW-1185">Reference proteome</keyword>
<evidence type="ECO:0000256" key="1">
    <source>
        <dbReference type="SAM" id="MobiDB-lite"/>
    </source>
</evidence>
<dbReference type="AlphaFoldDB" id="A0A376BTZ5"/>
<organism evidence="2 3">
    <name type="scientific">Alysiella crassa</name>
    <dbReference type="NCBI Taxonomy" id="153491"/>
    <lineage>
        <taxon>Bacteria</taxon>
        <taxon>Pseudomonadati</taxon>
        <taxon>Pseudomonadota</taxon>
        <taxon>Betaproteobacteria</taxon>
        <taxon>Neisseriales</taxon>
        <taxon>Neisseriaceae</taxon>
        <taxon>Alysiella</taxon>
    </lineage>
</organism>
<name>A0A376BTZ5_9NEIS</name>
<feature type="compositionally biased region" description="Basic and acidic residues" evidence="1">
    <location>
        <begin position="21"/>
        <end position="35"/>
    </location>
</feature>
<gene>
    <name evidence="2" type="ORF">NCTC10283_01863</name>
</gene>
<dbReference type="RefSeq" id="WP_147293706.1">
    <property type="nucleotide sequence ID" value="NZ_UFSO01000003.1"/>
</dbReference>